<name>A0ABR9D4C6_9GAMM</name>
<evidence type="ECO:0000259" key="3">
    <source>
        <dbReference type="PROSITE" id="PS51832"/>
    </source>
</evidence>
<accession>A0ABR9D4C6</accession>
<dbReference type="Proteomes" id="UP000652176">
    <property type="component" value="Unassembled WGS sequence"/>
</dbReference>
<dbReference type="Gene3D" id="3.40.50.2300">
    <property type="match status" value="1"/>
</dbReference>
<comment type="caution">
    <text evidence="4">The sequence shown here is derived from an EMBL/GenBank/DDBJ whole genome shotgun (WGS) entry which is preliminary data.</text>
</comment>
<dbReference type="EMBL" id="JACXSS010000001">
    <property type="protein sequence ID" value="MBD9357636.1"/>
    <property type="molecule type" value="Genomic_DNA"/>
</dbReference>
<feature type="domain" description="HD-GYP" evidence="3">
    <location>
        <begin position="158"/>
        <end position="368"/>
    </location>
</feature>
<dbReference type="PROSITE" id="PS50110">
    <property type="entry name" value="RESPONSE_REGULATORY"/>
    <property type="match status" value="1"/>
</dbReference>
<dbReference type="PANTHER" id="PTHR45228">
    <property type="entry name" value="CYCLIC DI-GMP PHOSPHODIESTERASE TM_0186-RELATED"/>
    <property type="match status" value="1"/>
</dbReference>
<feature type="domain" description="Response regulatory" evidence="2">
    <location>
        <begin position="9"/>
        <end position="124"/>
    </location>
</feature>
<proteinExistence type="predicted"/>
<dbReference type="RefSeq" id="WP_192375902.1">
    <property type="nucleotide sequence ID" value="NZ_CAJHIV010000001.1"/>
</dbReference>
<feature type="modified residue" description="4-aspartylphosphate" evidence="1">
    <location>
        <position position="57"/>
    </location>
</feature>
<keyword evidence="1" id="KW-0597">Phosphoprotein</keyword>
<dbReference type="SUPFAM" id="SSF109604">
    <property type="entry name" value="HD-domain/PDEase-like"/>
    <property type="match status" value="1"/>
</dbReference>
<reference evidence="4 5" key="1">
    <citation type="submission" date="2020-09" db="EMBL/GenBank/DDBJ databases">
        <title>Methylomonas albis sp. nov. and Methylomonas fluvii sp. nov.: Two cold-adapted methanotrophs from the River Elbe and an amended description of Methylovulum psychrotolerans strain Eb1.</title>
        <authorList>
            <person name="Bussmann I.K."/>
            <person name="Klings K.-W."/>
            <person name="Warnstedt J."/>
            <person name="Hoppert M."/>
            <person name="Saborowski A."/>
            <person name="Horn F."/>
            <person name="Liebner S."/>
        </authorList>
    </citation>
    <scope>NUCLEOTIDE SEQUENCE [LARGE SCALE GENOMIC DNA]</scope>
    <source>
        <strain evidence="4 5">EbA</strain>
    </source>
</reference>
<keyword evidence="5" id="KW-1185">Reference proteome</keyword>
<protein>
    <submittedName>
        <fullName evidence="4">Two-component system response regulator</fullName>
    </submittedName>
</protein>
<dbReference type="InterPro" id="IPR003607">
    <property type="entry name" value="HD/PDEase_dom"/>
</dbReference>
<evidence type="ECO:0000313" key="4">
    <source>
        <dbReference type="EMBL" id="MBD9357636.1"/>
    </source>
</evidence>
<dbReference type="SMART" id="SM00471">
    <property type="entry name" value="HDc"/>
    <property type="match status" value="1"/>
</dbReference>
<dbReference type="CDD" id="cd19920">
    <property type="entry name" value="REC_PA4781-like"/>
    <property type="match status" value="1"/>
</dbReference>
<dbReference type="SMART" id="SM00448">
    <property type="entry name" value="REC"/>
    <property type="match status" value="1"/>
</dbReference>
<dbReference type="Pfam" id="PF13487">
    <property type="entry name" value="HD_5"/>
    <property type="match status" value="1"/>
</dbReference>
<dbReference type="SUPFAM" id="SSF52172">
    <property type="entry name" value="CheY-like"/>
    <property type="match status" value="1"/>
</dbReference>
<dbReference type="InterPro" id="IPR001789">
    <property type="entry name" value="Sig_transdc_resp-reg_receiver"/>
</dbReference>
<sequence>MNNQDKRPKILIVDDSLNNIEVLSNILGKGYSTRFASDGSEALALISRDAPDLILLDVVMPGIDGFEVCKQLKANLATRDIPVIFLTSLDSAVDEECGLSLGAEDFIHKPASAPVVLARVRNHLTLATTRRELKQHNENLEQLVAERTEELFRKDRQLIAAQSSIIAAFCALAEVRDNETGNHIRRTQRYVKLLAERLRTNARYSLSDGAIELLFKSAPLHDIGKVAIPDAILLKPGKLSPDEWQIMKTHCEEGRSAILSAARDFGDGDWSFLNYAVEIAYCHHERWDGAGYPQGLSGEQIPLSARLMAVADVYDALISKRVYKEAYPHEEAVRLIAKGRGTHFDPDITDAFLAIAEAFDETAQHYKDVGDAKPAMETEEHSLSAKS</sequence>
<dbReference type="Pfam" id="PF00072">
    <property type="entry name" value="Response_reg"/>
    <property type="match status" value="1"/>
</dbReference>
<dbReference type="InterPro" id="IPR052020">
    <property type="entry name" value="Cyclic_di-GMP/3'3'-cGAMP_PDE"/>
</dbReference>
<organism evidence="4 5">
    <name type="scientific">Methylomonas albis</name>
    <dbReference type="NCBI Taxonomy" id="1854563"/>
    <lineage>
        <taxon>Bacteria</taxon>
        <taxon>Pseudomonadati</taxon>
        <taxon>Pseudomonadota</taxon>
        <taxon>Gammaproteobacteria</taxon>
        <taxon>Methylococcales</taxon>
        <taxon>Methylococcaceae</taxon>
        <taxon>Methylomonas</taxon>
    </lineage>
</organism>
<dbReference type="PANTHER" id="PTHR45228:SF5">
    <property type="entry name" value="CYCLIC DI-GMP PHOSPHODIESTERASE VC_1348-RELATED"/>
    <property type="match status" value="1"/>
</dbReference>
<evidence type="ECO:0000256" key="1">
    <source>
        <dbReference type="PROSITE-ProRule" id="PRU00169"/>
    </source>
</evidence>
<evidence type="ECO:0000313" key="5">
    <source>
        <dbReference type="Proteomes" id="UP000652176"/>
    </source>
</evidence>
<dbReference type="CDD" id="cd00077">
    <property type="entry name" value="HDc"/>
    <property type="match status" value="1"/>
</dbReference>
<dbReference type="InterPro" id="IPR011006">
    <property type="entry name" value="CheY-like_superfamily"/>
</dbReference>
<dbReference type="InterPro" id="IPR037522">
    <property type="entry name" value="HD_GYP_dom"/>
</dbReference>
<dbReference type="PROSITE" id="PS51832">
    <property type="entry name" value="HD_GYP"/>
    <property type="match status" value="1"/>
</dbReference>
<evidence type="ECO:0000259" key="2">
    <source>
        <dbReference type="PROSITE" id="PS50110"/>
    </source>
</evidence>
<dbReference type="Gene3D" id="1.10.3210.10">
    <property type="entry name" value="Hypothetical protein af1432"/>
    <property type="match status" value="1"/>
</dbReference>
<gene>
    <name evidence="4" type="ORF">IE877_17485</name>
</gene>